<dbReference type="OrthoDB" id="346095at2"/>
<organism evidence="2 3">
    <name type="scientific">Luteimonas aestuarii</name>
    <dbReference type="NCBI Taxonomy" id="453837"/>
    <lineage>
        <taxon>Bacteria</taxon>
        <taxon>Pseudomonadati</taxon>
        <taxon>Pseudomonadota</taxon>
        <taxon>Gammaproteobacteria</taxon>
        <taxon>Lysobacterales</taxon>
        <taxon>Lysobacteraceae</taxon>
        <taxon>Luteimonas</taxon>
    </lineage>
</organism>
<keyword evidence="2" id="KW-0067">ATP-binding</keyword>
<evidence type="ECO:0000259" key="1">
    <source>
        <dbReference type="Pfam" id="PF04326"/>
    </source>
</evidence>
<accession>A0A4V3AMX9</accession>
<proteinExistence type="predicted"/>
<keyword evidence="2" id="KW-0547">Nucleotide-binding</keyword>
<dbReference type="RefSeq" id="WP_133320366.1">
    <property type="nucleotide sequence ID" value="NZ_SMTF01000001.1"/>
</dbReference>
<name>A0A4V3AMX9_9GAMM</name>
<gene>
    <name evidence="2" type="ORF">E2F46_01280</name>
</gene>
<reference evidence="2 3" key="1">
    <citation type="submission" date="2019-03" db="EMBL/GenBank/DDBJ databases">
        <title>Luteimonas zhaokaii sp.nov., isolated from the rectal contents of Plateau pika in Yushu, Qinghai Province, China.</title>
        <authorList>
            <person name="Zhang G."/>
        </authorList>
    </citation>
    <scope>NUCLEOTIDE SEQUENCE [LARGE SCALE GENOMIC DNA]</scope>
    <source>
        <strain evidence="2 3">B9</strain>
    </source>
</reference>
<feature type="domain" description="Schlafen AlbA-2" evidence="1">
    <location>
        <begin position="15"/>
        <end position="145"/>
    </location>
</feature>
<protein>
    <submittedName>
        <fullName evidence="2">ATP-binding protein</fullName>
    </submittedName>
</protein>
<comment type="caution">
    <text evidence="2">The sequence shown here is derived from an EMBL/GenBank/DDBJ whole genome shotgun (WGS) entry which is preliminary data.</text>
</comment>
<dbReference type="AlphaFoldDB" id="A0A4V3AMX9"/>
<dbReference type="GO" id="GO:0005524">
    <property type="term" value="F:ATP binding"/>
    <property type="evidence" value="ECO:0007669"/>
    <property type="project" value="UniProtKB-KW"/>
</dbReference>
<keyword evidence="3" id="KW-1185">Reference proteome</keyword>
<dbReference type="InterPro" id="IPR007421">
    <property type="entry name" value="Schlafen_AlbA_2_dom"/>
</dbReference>
<sequence length="374" mass="42183">MLPDSLLEELRSAGESSTLDYKAERYKFSKATDDEKSELLKDILAMANAQRSGDAYILMGFKENAPYPAEVVGLPAKGAIDDSRVQEFINLKLESKLAFRYEEQLFDGKHIAVITIPKQSRPFYVTKTFGKVEANTVYLRRGSSTGIATPREIYRMGVADQSKGEAHFDLQVLDHENQPLGEHFERTFLTFDEIPDYRRAQLSAFMTAPNYTSANRNYWRDGADYHQSKNSLIRIRLALTNRSDFSLTGTKLEVTWTADDGQPFKMLTADDLPDLPSDEWNFRAAIVGDGAAEVDEDGPVPVYQCTLGSVKPGECRRVDEDMAFLPMKPGEFTMHVRVLANEISAPHAMERVLTVEGECRHLSFDDLQELLDED</sequence>
<evidence type="ECO:0000313" key="2">
    <source>
        <dbReference type="EMBL" id="TDK28545.1"/>
    </source>
</evidence>
<dbReference type="Pfam" id="PF04326">
    <property type="entry name" value="SLFN_AlbA_2"/>
    <property type="match status" value="1"/>
</dbReference>
<evidence type="ECO:0000313" key="3">
    <source>
        <dbReference type="Proteomes" id="UP000294796"/>
    </source>
</evidence>
<dbReference type="Proteomes" id="UP000294796">
    <property type="component" value="Unassembled WGS sequence"/>
</dbReference>
<dbReference type="EMBL" id="SMTF01000001">
    <property type="protein sequence ID" value="TDK28545.1"/>
    <property type="molecule type" value="Genomic_DNA"/>
</dbReference>
<dbReference type="InterPro" id="IPR038461">
    <property type="entry name" value="Schlafen_AlbA_2_dom_sf"/>
</dbReference>
<dbReference type="Gene3D" id="3.30.950.30">
    <property type="entry name" value="Schlafen, AAA domain"/>
    <property type="match status" value="1"/>
</dbReference>